<proteinExistence type="predicted"/>
<dbReference type="EC" id="2.7.13.3" evidence="2"/>
<keyword evidence="3" id="KW-0597">Phosphoprotein</keyword>
<evidence type="ECO:0000313" key="8">
    <source>
        <dbReference type="Proteomes" id="UP000199048"/>
    </source>
</evidence>
<dbReference type="STRING" id="582667.SAMN05192568_100850"/>
<evidence type="ECO:0000256" key="4">
    <source>
        <dbReference type="ARBA" id="ARBA00022679"/>
    </source>
</evidence>
<dbReference type="InterPro" id="IPR013655">
    <property type="entry name" value="PAS_fold_3"/>
</dbReference>
<evidence type="ECO:0000313" key="7">
    <source>
        <dbReference type="EMBL" id="SFL65778.1"/>
    </source>
</evidence>
<dbReference type="Gene3D" id="2.10.70.100">
    <property type="match status" value="1"/>
</dbReference>
<evidence type="ECO:0000259" key="6">
    <source>
        <dbReference type="Pfam" id="PF08447"/>
    </source>
</evidence>
<dbReference type="GO" id="GO:0004673">
    <property type="term" value="F:protein histidine kinase activity"/>
    <property type="evidence" value="ECO:0007669"/>
    <property type="project" value="UniProtKB-EC"/>
</dbReference>
<dbReference type="SUPFAM" id="SSF55785">
    <property type="entry name" value="PYP-like sensor domain (PAS domain)"/>
    <property type="match status" value="1"/>
</dbReference>
<evidence type="ECO:0000256" key="5">
    <source>
        <dbReference type="ARBA" id="ARBA00022777"/>
    </source>
</evidence>
<name>A0A1I4JGS1_9HYPH</name>
<reference evidence="8" key="1">
    <citation type="submission" date="2016-10" db="EMBL/GenBank/DDBJ databases">
        <authorList>
            <person name="Varghese N."/>
            <person name="Submissions S."/>
        </authorList>
    </citation>
    <scope>NUCLEOTIDE SEQUENCE [LARGE SCALE GENOMIC DNA]</scope>
    <source>
        <strain evidence="8">BL36</strain>
    </source>
</reference>
<comment type="catalytic activity">
    <reaction evidence="1">
        <text>ATP + protein L-histidine = ADP + protein N-phospho-L-histidine.</text>
        <dbReference type="EC" id="2.7.13.3"/>
    </reaction>
</comment>
<dbReference type="RefSeq" id="WP_092039608.1">
    <property type="nucleotide sequence ID" value="NZ_FOTK01000008.1"/>
</dbReference>
<dbReference type="Proteomes" id="UP000199048">
    <property type="component" value="Unassembled WGS sequence"/>
</dbReference>
<dbReference type="Pfam" id="PF08447">
    <property type="entry name" value="PAS_3"/>
    <property type="match status" value="1"/>
</dbReference>
<keyword evidence="5" id="KW-0418">Kinase</keyword>
<dbReference type="InterPro" id="IPR052162">
    <property type="entry name" value="Sensor_kinase/Photoreceptor"/>
</dbReference>
<gene>
    <name evidence="7" type="ORF">SAMN05192568_100850</name>
</gene>
<dbReference type="CDD" id="cd00130">
    <property type="entry name" value="PAS"/>
    <property type="match status" value="1"/>
</dbReference>
<protein>
    <recommendedName>
        <fullName evidence="2">histidine kinase</fullName>
        <ecNumber evidence="2">2.7.13.3</ecNumber>
    </recommendedName>
</protein>
<dbReference type="OrthoDB" id="7990886at2"/>
<dbReference type="EMBL" id="FOTK01000008">
    <property type="protein sequence ID" value="SFL65778.1"/>
    <property type="molecule type" value="Genomic_DNA"/>
</dbReference>
<dbReference type="AlphaFoldDB" id="A0A1I4JGS1"/>
<evidence type="ECO:0000256" key="2">
    <source>
        <dbReference type="ARBA" id="ARBA00012438"/>
    </source>
</evidence>
<dbReference type="InterPro" id="IPR035965">
    <property type="entry name" value="PAS-like_dom_sf"/>
</dbReference>
<evidence type="ECO:0000256" key="1">
    <source>
        <dbReference type="ARBA" id="ARBA00000085"/>
    </source>
</evidence>
<keyword evidence="8" id="KW-1185">Reference proteome</keyword>
<organism evidence="7 8">
    <name type="scientific">Methylobacterium pseudosasicola</name>
    <dbReference type="NCBI Taxonomy" id="582667"/>
    <lineage>
        <taxon>Bacteria</taxon>
        <taxon>Pseudomonadati</taxon>
        <taxon>Pseudomonadota</taxon>
        <taxon>Alphaproteobacteria</taxon>
        <taxon>Hyphomicrobiales</taxon>
        <taxon>Methylobacteriaceae</taxon>
        <taxon>Methylobacterium</taxon>
    </lineage>
</organism>
<feature type="domain" description="PAS fold-3" evidence="6">
    <location>
        <begin position="37"/>
        <end position="124"/>
    </location>
</feature>
<accession>A0A1I4JGS1</accession>
<sequence>MGVDARLKRLDTEIVARALAATNVGTWEWRIADDVVRCDSVAATMLGIPRDATGRGTTYALFFERIHPEDRPRIASIVKNLQRHGGLYVAQYRTVLAPDDVRWVLARGRFVMGPDGLVSEARGIVIDVTESSRDGFLDEATFCAIDSPGGGIDRVAELALALFTAAEGLSGVDFERLKPLMDGLLHEIGRQLVGTTAVPASDSVH</sequence>
<evidence type="ECO:0000256" key="3">
    <source>
        <dbReference type="ARBA" id="ARBA00022553"/>
    </source>
</evidence>
<dbReference type="PANTHER" id="PTHR43304">
    <property type="entry name" value="PHYTOCHROME-LIKE PROTEIN CPH1"/>
    <property type="match status" value="1"/>
</dbReference>
<dbReference type="Gene3D" id="3.30.450.20">
    <property type="entry name" value="PAS domain"/>
    <property type="match status" value="1"/>
</dbReference>
<dbReference type="PANTHER" id="PTHR43304:SF1">
    <property type="entry name" value="PAC DOMAIN-CONTAINING PROTEIN"/>
    <property type="match status" value="1"/>
</dbReference>
<dbReference type="InterPro" id="IPR000014">
    <property type="entry name" value="PAS"/>
</dbReference>
<keyword evidence="4" id="KW-0808">Transferase</keyword>